<evidence type="ECO:0000256" key="3">
    <source>
        <dbReference type="ARBA" id="ARBA00022714"/>
    </source>
</evidence>
<accession>A0ABW1G7N0</accession>
<evidence type="ECO:0000256" key="7">
    <source>
        <dbReference type="ARBA" id="ARBA00023157"/>
    </source>
</evidence>
<evidence type="ECO:0000256" key="4">
    <source>
        <dbReference type="ARBA" id="ARBA00022723"/>
    </source>
</evidence>
<feature type="non-terminal residue" evidence="11">
    <location>
        <position position="1"/>
    </location>
</feature>
<comment type="cofactor">
    <cofactor evidence="9">
        <name>[2Fe-2S] cluster</name>
        <dbReference type="ChEBI" id="CHEBI:190135"/>
    </cofactor>
</comment>
<proteinExistence type="predicted"/>
<evidence type="ECO:0000256" key="6">
    <source>
        <dbReference type="ARBA" id="ARBA00023014"/>
    </source>
</evidence>
<comment type="caution">
    <text evidence="11">The sequence shown here is derived from an EMBL/GenBank/DDBJ whole genome shotgun (WGS) entry which is preliminary data.</text>
</comment>
<keyword evidence="4" id="KW-0479">Metal-binding</keyword>
<dbReference type="InterPro" id="IPR014349">
    <property type="entry name" value="Rieske_Fe-S_prot"/>
</dbReference>
<protein>
    <recommendedName>
        <fullName evidence="2">Cytochrome bc1 complex Rieske iron-sulfur subunit</fullName>
    </recommendedName>
    <alternativeName>
        <fullName evidence="8">Cytochrome bc1 reductase complex subunit QcrA</fullName>
    </alternativeName>
</protein>
<dbReference type="InterPro" id="IPR005805">
    <property type="entry name" value="Rieske_Fe-S_prot_C"/>
</dbReference>
<dbReference type="InterPro" id="IPR036922">
    <property type="entry name" value="Rieske_2Fe-2S_sf"/>
</dbReference>
<dbReference type="EMBL" id="JBHSQJ010000102">
    <property type="protein sequence ID" value="MFC5910152.1"/>
    <property type="molecule type" value="Genomic_DNA"/>
</dbReference>
<dbReference type="RefSeq" id="WP_380586801.1">
    <property type="nucleotide sequence ID" value="NZ_JBHSQJ010000102.1"/>
</dbReference>
<dbReference type="PROSITE" id="PS51296">
    <property type="entry name" value="RIESKE"/>
    <property type="match status" value="1"/>
</dbReference>
<dbReference type="Proteomes" id="UP001596174">
    <property type="component" value="Unassembled WGS sequence"/>
</dbReference>
<evidence type="ECO:0000256" key="5">
    <source>
        <dbReference type="ARBA" id="ARBA00023004"/>
    </source>
</evidence>
<keyword evidence="7" id="KW-1015">Disulfide bond</keyword>
<dbReference type="PANTHER" id="PTHR10134">
    <property type="entry name" value="CYTOCHROME B-C1 COMPLEX SUBUNIT RIESKE, MITOCHONDRIAL"/>
    <property type="match status" value="1"/>
</dbReference>
<dbReference type="CDD" id="cd03467">
    <property type="entry name" value="Rieske"/>
    <property type="match status" value="1"/>
</dbReference>
<evidence type="ECO:0000313" key="12">
    <source>
        <dbReference type="Proteomes" id="UP001596174"/>
    </source>
</evidence>
<evidence type="ECO:0000256" key="1">
    <source>
        <dbReference type="ARBA" id="ARBA00002494"/>
    </source>
</evidence>
<evidence type="ECO:0000313" key="11">
    <source>
        <dbReference type="EMBL" id="MFC5910152.1"/>
    </source>
</evidence>
<keyword evidence="3" id="KW-0001">2Fe-2S</keyword>
<sequence length="83" mass="8259">GGKVFADQQVVVTQPAAGQFKAFSAVCTHAGCTVGSVSGGTIVCPCHGSKYKITDGSVVQGPAPRPLAEKSVTVANGQLELGS</sequence>
<feature type="domain" description="Rieske" evidence="10">
    <location>
        <begin position="1"/>
        <end position="81"/>
    </location>
</feature>
<organism evidence="11 12">
    <name type="scientific">Streptacidiphilus monticola</name>
    <dbReference type="NCBI Taxonomy" id="2161674"/>
    <lineage>
        <taxon>Bacteria</taxon>
        <taxon>Bacillati</taxon>
        <taxon>Actinomycetota</taxon>
        <taxon>Actinomycetes</taxon>
        <taxon>Kitasatosporales</taxon>
        <taxon>Streptomycetaceae</taxon>
        <taxon>Streptacidiphilus</taxon>
    </lineage>
</organism>
<keyword evidence="6" id="KW-0411">Iron-sulfur</keyword>
<dbReference type="InterPro" id="IPR017941">
    <property type="entry name" value="Rieske_2Fe-2S"/>
</dbReference>
<comment type="function">
    <text evidence="1">Iron-sulfur subunit of the cytochrome bc1 complex, an essential component of the respiratory electron transport chain required for ATP synthesis. The bc1 complex catalyzes the oxidation of menaquinol and the reduction of cytochrome c in the respiratory chain. The bc1 complex operates through a Q-cycle mechanism that couples electron transfer to generation of the proton gradient that drives ATP synthesis.</text>
</comment>
<keyword evidence="12" id="KW-1185">Reference proteome</keyword>
<keyword evidence="5" id="KW-0408">Iron</keyword>
<evidence type="ECO:0000259" key="10">
    <source>
        <dbReference type="PROSITE" id="PS51296"/>
    </source>
</evidence>
<name>A0ABW1G7N0_9ACTN</name>
<evidence type="ECO:0000256" key="8">
    <source>
        <dbReference type="ARBA" id="ARBA00029586"/>
    </source>
</evidence>
<dbReference type="Pfam" id="PF00355">
    <property type="entry name" value="Rieske"/>
    <property type="match status" value="1"/>
</dbReference>
<dbReference type="SUPFAM" id="SSF50022">
    <property type="entry name" value="ISP domain"/>
    <property type="match status" value="1"/>
</dbReference>
<dbReference type="PRINTS" id="PR00162">
    <property type="entry name" value="RIESKE"/>
</dbReference>
<reference evidence="12" key="1">
    <citation type="journal article" date="2019" name="Int. J. Syst. Evol. Microbiol.">
        <title>The Global Catalogue of Microorganisms (GCM) 10K type strain sequencing project: providing services to taxonomists for standard genome sequencing and annotation.</title>
        <authorList>
            <consortium name="The Broad Institute Genomics Platform"/>
            <consortium name="The Broad Institute Genome Sequencing Center for Infectious Disease"/>
            <person name="Wu L."/>
            <person name="Ma J."/>
        </authorList>
    </citation>
    <scope>NUCLEOTIDE SEQUENCE [LARGE SCALE GENOMIC DNA]</scope>
    <source>
        <strain evidence="12">JCM 4816</strain>
    </source>
</reference>
<dbReference type="Gene3D" id="2.102.10.10">
    <property type="entry name" value="Rieske [2Fe-2S] iron-sulphur domain"/>
    <property type="match status" value="1"/>
</dbReference>
<gene>
    <name evidence="11" type="ORF">ACFP3V_23395</name>
</gene>
<evidence type="ECO:0000256" key="2">
    <source>
        <dbReference type="ARBA" id="ARBA00015816"/>
    </source>
</evidence>
<evidence type="ECO:0000256" key="9">
    <source>
        <dbReference type="ARBA" id="ARBA00034078"/>
    </source>
</evidence>